<dbReference type="STRING" id="1123010.SAMN02745724_02863"/>
<dbReference type="Pfam" id="PF22011">
    <property type="entry name" value="DUF6931"/>
    <property type="match status" value="1"/>
</dbReference>
<name>A0A1I1N3L1_9GAMM</name>
<protein>
    <submittedName>
        <fullName evidence="1">Uncharacterized protein</fullName>
    </submittedName>
</protein>
<dbReference type="EMBL" id="FOLO01000022">
    <property type="protein sequence ID" value="SFC90068.1"/>
    <property type="molecule type" value="Genomic_DNA"/>
</dbReference>
<dbReference type="Proteomes" id="UP000198862">
    <property type="component" value="Unassembled WGS sequence"/>
</dbReference>
<evidence type="ECO:0000313" key="1">
    <source>
        <dbReference type="EMBL" id="SFC90068.1"/>
    </source>
</evidence>
<organism evidence="1 2">
    <name type="scientific">Pseudoalteromonas denitrificans DSM 6059</name>
    <dbReference type="NCBI Taxonomy" id="1123010"/>
    <lineage>
        <taxon>Bacteria</taxon>
        <taxon>Pseudomonadati</taxon>
        <taxon>Pseudomonadota</taxon>
        <taxon>Gammaproteobacteria</taxon>
        <taxon>Alteromonadales</taxon>
        <taxon>Pseudoalteromonadaceae</taxon>
        <taxon>Pseudoalteromonas</taxon>
    </lineage>
</organism>
<dbReference type="RefSeq" id="WP_091985191.1">
    <property type="nucleotide sequence ID" value="NZ_FOLO01000022.1"/>
</dbReference>
<evidence type="ECO:0000313" key="2">
    <source>
        <dbReference type="Proteomes" id="UP000198862"/>
    </source>
</evidence>
<dbReference type="InterPro" id="IPR053855">
    <property type="entry name" value="DUF6931"/>
</dbReference>
<dbReference type="AlphaFoldDB" id="A0A1I1N3L1"/>
<proteinExistence type="predicted"/>
<accession>A0A1I1N3L1</accession>
<gene>
    <name evidence="1" type="ORF">SAMN02745724_02863</name>
</gene>
<dbReference type="OrthoDB" id="5572566at2"/>
<reference evidence="1 2" key="1">
    <citation type="submission" date="2016-10" db="EMBL/GenBank/DDBJ databases">
        <authorList>
            <person name="de Groot N.N."/>
        </authorList>
    </citation>
    <scope>NUCLEOTIDE SEQUENCE [LARGE SCALE GENOMIC DNA]</scope>
    <source>
        <strain evidence="1 2">DSM 6059</strain>
    </source>
</reference>
<keyword evidence="2" id="KW-1185">Reference proteome</keyword>
<sequence length="201" mass="22157">MYKKIPNTSVASILSRYELSEDAQNCTNPDMTPALAIESLQTAKLYNDVIQFIAHALPMVDAINWASIVLEIREKEWSETQVHAINSARNWLKQPNETYRIRANQLADRVGLETAPAWVAKAVYWSGTGSIVAPELPAVMPPAFLYGHAVAAAITVAAAVPLWQKEDMGYEKFYIKAIQLGLEIANGQAVTTTLLSIKEEA</sequence>